<evidence type="ECO:0000313" key="12">
    <source>
        <dbReference type="Proteomes" id="UP000886785"/>
    </source>
</evidence>
<dbReference type="EMBL" id="DVHF01000056">
    <property type="protein sequence ID" value="HIR57013.1"/>
    <property type="molecule type" value="Genomic_DNA"/>
</dbReference>
<reference evidence="11" key="2">
    <citation type="journal article" date="2021" name="PeerJ">
        <title>Extensive microbial diversity within the chicken gut microbiome revealed by metagenomics and culture.</title>
        <authorList>
            <person name="Gilroy R."/>
            <person name="Ravi A."/>
            <person name="Getino M."/>
            <person name="Pursley I."/>
            <person name="Horton D.L."/>
            <person name="Alikhan N.F."/>
            <person name="Baker D."/>
            <person name="Gharbi K."/>
            <person name="Hall N."/>
            <person name="Watson M."/>
            <person name="Adriaenssens E.M."/>
            <person name="Foster-Nyarko E."/>
            <person name="Jarju S."/>
            <person name="Secka A."/>
            <person name="Antonio M."/>
            <person name="Oren A."/>
            <person name="Chaudhuri R.R."/>
            <person name="La Ragione R."/>
            <person name="Hildebrand F."/>
            <person name="Pallen M.J."/>
        </authorList>
    </citation>
    <scope>NUCLEOTIDE SEQUENCE</scope>
    <source>
        <strain evidence="11">ChiSjej1B19-7085</strain>
    </source>
</reference>
<dbReference type="NCBIfam" id="TIGR00966">
    <property type="entry name" value="transloc_SecF"/>
    <property type="match status" value="1"/>
</dbReference>
<dbReference type="InterPro" id="IPR048634">
    <property type="entry name" value="SecD_SecF_C"/>
</dbReference>
<evidence type="ECO:0000256" key="9">
    <source>
        <dbReference type="HAMAP-Rule" id="MF_01464"/>
    </source>
</evidence>
<feature type="transmembrane region" description="Helical" evidence="9">
    <location>
        <begin position="247"/>
        <end position="267"/>
    </location>
</feature>
<dbReference type="InterPro" id="IPR022813">
    <property type="entry name" value="SecD/SecF_arch_bac"/>
</dbReference>
<evidence type="ECO:0000256" key="6">
    <source>
        <dbReference type="ARBA" id="ARBA00022989"/>
    </source>
</evidence>
<evidence type="ECO:0000256" key="2">
    <source>
        <dbReference type="ARBA" id="ARBA00022448"/>
    </source>
</evidence>
<keyword evidence="6 9" id="KW-1133">Transmembrane helix</keyword>
<gene>
    <name evidence="9 11" type="primary">secF</name>
    <name evidence="11" type="ORF">IAA54_05035</name>
</gene>
<evidence type="ECO:0000256" key="7">
    <source>
        <dbReference type="ARBA" id="ARBA00023010"/>
    </source>
</evidence>
<reference evidence="11" key="1">
    <citation type="submission" date="2020-10" db="EMBL/GenBank/DDBJ databases">
        <authorList>
            <person name="Gilroy R."/>
        </authorList>
    </citation>
    <scope>NUCLEOTIDE SEQUENCE</scope>
    <source>
        <strain evidence="11">ChiSjej1B19-7085</strain>
    </source>
</reference>
<dbReference type="GO" id="GO:0005886">
    <property type="term" value="C:plasma membrane"/>
    <property type="evidence" value="ECO:0007669"/>
    <property type="project" value="UniProtKB-SubCell"/>
</dbReference>
<evidence type="ECO:0000256" key="1">
    <source>
        <dbReference type="ARBA" id="ARBA00004651"/>
    </source>
</evidence>
<dbReference type="SUPFAM" id="SSF82866">
    <property type="entry name" value="Multidrug efflux transporter AcrB transmembrane domain"/>
    <property type="match status" value="1"/>
</dbReference>
<protein>
    <recommendedName>
        <fullName evidence="9">Protein-export membrane protein SecF</fullName>
    </recommendedName>
</protein>
<keyword evidence="4 9" id="KW-0812">Transmembrane</keyword>
<dbReference type="Proteomes" id="UP000886785">
    <property type="component" value="Unassembled WGS sequence"/>
</dbReference>
<keyword evidence="2 9" id="KW-0813">Transport</keyword>
<feature type="transmembrane region" description="Helical" evidence="9">
    <location>
        <begin position="168"/>
        <end position="190"/>
    </location>
</feature>
<evidence type="ECO:0000256" key="8">
    <source>
        <dbReference type="ARBA" id="ARBA00023136"/>
    </source>
</evidence>
<comment type="similarity">
    <text evidence="9">Belongs to the SecD/SecF family. SecF subfamily.</text>
</comment>
<evidence type="ECO:0000256" key="5">
    <source>
        <dbReference type="ARBA" id="ARBA00022927"/>
    </source>
</evidence>
<evidence type="ECO:0000313" key="11">
    <source>
        <dbReference type="EMBL" id="HIR57013.1"/>
    </source>
</evidence>
<dbReference type="GO" id="GO:0065002">
    <property type="term" value="P:intracellular protein transmembrane transport"/>
    <property type="evidence" value="ECO:0007669"/>
    <property type="project" value="UniProtKB-UniRule"/>
</dbReference>
<dbReference type="GO" id="GO:0043952">
    <property type="term" value="P:protein transport by the Sec complex"/>
    <property type="evidence" value="ECO:0007669"/>
    <property type="project" value="UniProtKB-UniRule"/>
</dbReference>
<dbReference type="Gene3D" id="1.20.1640.10">
    <property type="entry name" value="Multidrug efflux transporter AcrB transmembrane domain"/>
    <property type="match status" value="1"/>
</dbReference>
<keyword evidence="3 9" id="KW-1003">Cell membrane</keyword>
<dbReference type="GO" id="GO:0006605">
    <property type="term" value="P:protein targeting"/>
    <property type="evidence" value="ECO:0007669"/>
    <property type="project" value="UniProtKB-UniRule"/>
</dbReference>
<dbReference type="PANTHER" id="PTHR30081">
    <property type="entry name" value="PROTEIN-EXPORT MEMBRANE PROTEIN SEC"/>
    <property type="match status" value="1"/>
</dbReference>
<name>A0A9D1DQD2_9FIRM</name>
<keyword evidence="8 9" id="KW-0472">Membrane</keyword>
<dbReference type="AlphaFoldDB" id="A0A9D1DQD2"/>
<dbReference type="HAMAP" id="MF_01464_B">
    <property type="entry name" value="SecF_B"/>
    <property type="match status" value="1"/>
</dbReference>
<comment type="function">
    <text evidence="9">Part of the Sec protein translocase complex. Interacts with the SecYEG preprotein conducting channel. SecDF uses the proton motive force (PMF) to complete protein translocation after the ATP-dependent function of SecA.</text>
</comment>
<dbReference type="InterPro" id="IPR005665">
    <property type="entry name" value="SecF_bac"/>
</dbReference>
<comment type="subunit">
    <text evidence="9">Forms a complex with SecD. Part of the essential Sec protein translocation apparatus which comprises SecA, SecYEG and auxiliary proteins SecDF. Other proteins may also be involved.</text>
</comment>
<feature type="transmembrane region" description="Helical" evidence="9">
    <location>
        <begin position="14"/>
        <end position="33"/>
    </location>
</feature>
<feature type="transmembrane region" description="Helical" evidence="9">
    <location>
        <begin position="279"/>
        <end position="301"/>
    </location>
</feature>
<dbReference type="GO" id="GO:0015450">
    <property type="term" value="F:protein-transporting ATPase activity"/>
    <property type="evidence" value="ECO:0007669"/>
    <property type="project" value="InterPro"/>
</dbReference>
<accession>A0A9D1DQD2</accession>
<keyword evidence="5 9" id="KW-0653">Protein transport</keyword>
<comment type="caution">
    <text evidence="11">The sequence shown here is derived from an EMBL/GenBank/DDBJ whole genome shotgun (WGS) entry which is preliminary data.</text>
</comment>
<keyword evidence="7 9" id="KW-0811">Translocation</keyword>
<proteinExistence type="inferred from homology"/>
<dbReference type="PANTHER" id="PTHR30081:SF8">
    <property type="entry name" value="PROTEIN TRANSLOCASE SUBUNIT SECF"/>
    <property type="match status" value="1"/>
</dbReference>
<comment type="subcellular location">
    <subcellularLocation>
        <location evidence="1 9">Cell membrane</location>
        <topology evidence="1 9">Multi-pass membrane protein</topology>
    </subcellularLocation>
</comment>
<dbReference type="PRINTS" id="PR01755">
    <property type="entry name" value="SECFTRNLCASE"/>
</dbReference>
<dbReference type="Pfam" id="PF02355">
    <property type="entry name" value="SecD_SecF_C"/>
    <property type="match status" value="1"/>
</dbReference>
<evidence type="ECO:0000259" key="10">
    <source>
        <dbReference type="Pfam" id="PF02355"/>
    </source>
</evidence>
<feature type="transmembrane region" description="Helical" evidence="9">
    <location>
        <begin position="135"/>
        <end position="156"/>
    </location>
</feature>
<organism evidence="11 12">
    <name type="scientific">Candidatus Gallacutalibacter pullicola</name>
    <dbReference type="NCBI Taxonomy" id="2840830"/>
    <lineage>
        <taxon>Bacteria</taxon>
        <taxon>Bacillati</taxon>
        <taxon>Bacillota</taxon>
        <taxon>Clostridia</taxon>
        <taxon>Eubacteriales</taxon>
        <taxon>Candidatus Gallacutalibacter</taxon>
    </lineage>
</organism>
<evidence type="ECO:0000256" key="4">
    <source>
        <dbReference type="ARBA" id="ARBA00022692"/>
    </source>
</evidence>
<feature type="transmembrane region" description="Helical" evidence="9">
    <location>
        <begin position="196"/>
        <end position="215"/>
    </location>
</feature>
<evidence type="ECO:0000256" key="3">
    <source>
        <dbReference type="ARBA" id="ARBA00022475"/>
    </source>
</evidence>
<feature type="domain" description="Protein export membrane protein SecD/SecF C-terminal" evidence="10">
    <location>
        <begin position="118"/>
        <end position="303"/>
    </location>
</feature>
<sequence length="314" mass="34252">MKTFHIKFYENRKIFIGISAAVILIGIICNIIFGTQLDIQFKGGAVIRYSFSGEIDQEDVQRIVQDASGKNVTVTLGQSMGDETDSSVSLSFAGEDSLSVEEQQAVEAALTEQYPDAGFTVIESSSIDPTMGGEFFLKCIISIIIAAILLIIYIAFRFKKIGGMSAGVMAIITLTHDVIMVYFTFVICRIPLNDNFIAVVLTILGYSLNGTIIIYDRVRENRRIMGPKADVADVVDTSINQTLTRSVYTALCTFLAVAVVYVVGAIYDLSTVTTFALPMMVGIVCGCYSSTCVAGPLYVMWQKHKKAVRAKAAE</sequence>
<dbReference type="InterPro" id="IPR022645">
    <property type="entry name" value="SecD/SecF_bac"/>
</dbReference>